<organism evidence="2">
    <name type="scientific">Amphimedon queenslandica</name>
    <name type="common">Sponge</name>
    <dbReference type="NCBI Taxonomy" id="400682"/>
    <lineage>
        <taxon>Eukaryota</taxon>
        <taxon>Metazoa</taxon>
        <taxon>Porifera</taxon>
        <taxon>Demospongiae</taxon>
        <taxon>Heteroscleromorpha</taxon>
        <taxon>Haplosclerida</taxon>
        <taxon>Niphatidae</taxon>
        <taxon>Amphimedon</taxon>
    </lineage>
</organism>
<protein>
    <submittedName>
        <fullName evidence="2">Uncharacterized protein</fullName>
    </submittedName>
</protein>
<feature type="compositionally biased region" description="Polar residues" evidence="1">
    <location>
        <begin position="1"/>
        <end position="11"/>
    </location>
</feature>
<dbReference type="EnsemblMetazoa" id="Aqu2.1.36921_001">
    <property type="protein sequence ID" value="Aqu2.1.36921_001"/>
    <property type="gene ID" value="Aqu2.1.36921"/>
</dbReference>
<feature type="compositionally biased region" description="Basic and acidic residues" evidence="1">
    <location>
        <begin position="28"/>
        <end position="38"/>
    </location>
</feature>
<accession>A0A1X7VA74</accession>
<proteinExistence type="predicted"/>
<dbReference type="InParanoid" id="A0A1X7VA74"/>
<feature type="region of interest" description="Disordered" evidence="1">
    <location>
        <begin position="1"/>
        <end position="46"/>
    </location>
</feature>
<reference evidence="2" key="1">
    <citation type="submission" date="2017-05" db="UniProtKB">
        <authorList>
            <consortium name="EnsemblMetazoa"/>
        </authorList>
    </citation>
    <scope>IDENTIFICATION</scope>
</reference>
<dbReference type="AlphaFoldDB" id="A0A1X7VA74"/>
<evidence type="ECO:0000313" key="2">
    <source>
        <dbReference type="EnsemblMetazoa" id="Aqu2.1.36921_001"/>
    </source>
</evidence>
<name>A0A1X7VA74_AMPQE</name>
<sequence length="80" mass="9675">KHYQNNPQPKNEASRDHYQNNPNPQKIKSKERYHKDPGLQKQNSLKRYYENRDAILRVTKDKFLKYKLSDNEMDIKIGTK</sequence>
<evidence type="ECO:0000256" key="1">
    <source>
        <dbReference type="SAM" id="MobiDB-lite"/>
    </source>
</evidence>